<proteinExistence type="predicted"/>
<organism evidence="2">
    <name type="scientific">marine sediment metagenome</name>
    <dbReference type="NCBI Taxonomy" id="412755"/>
    <lineage>
        <taxon>unclassified sequences</taxon>
        <taxon>metagenomes</taxon>
        <taxon>ecological metagenomes</taxon>
    </lineage>
</organism>
<dbReference type="AlphaFoldDB" id="X0U9Z8"/>
<evidence type="ECO:0000313" key="2">
    <source>
        <dbReference type="EMBL" id="GAG02659.1"/>
    </source>
</evidence>
<gene>
    <name evidence="2" type="ORF">S01H1_45777</name>
</gene>
<dbReference type="EMBL" id="BARS01029275">
    <property type="protein sequence ID" value="GAG02659.1"/>
    <property type="molecule type" value="Genomic_DNA"/>
</dbReference>
<sequence length="263" mass="30097">TDVKPKELEKKGKKGSGSIPDIIKINEMFDSLVGNDVAKYESVFGKGSVEVALMKKKILKKLGLQVEGKGLGGIEVSYYKWLHGATTAKKWGRKITRETRHEEMHIRKKKIKDYEQRLEKEWKENSMDESITENSDTVEKVEKSKRAERSQVEKEMSLSTRKVDRDGTKAKLDQVAKEYGTEVTNGKWEAPAKKHMTSALWTAKKVLNVMKELRVEPAKMTKIQNTIETLRKHLEDGNAITHKEFEKLTNRIVDQTTGFSSKM</sequence>
<feature type="non-terminal residue" evidence="2">
    <location>
        <position position="1"/>
    </location>
</feature>
<accession>X0U9Z8</accession>
<feature type="non-terminal residue" evidence="2">
    <location>
        <position position="263"/>
    </location>
</feature>
<feature type="compositionally biased region" description="Basic and acidic residues" evidence="1">
    <location>
        <begin position="137"/>
        <end position="165"/>
    </location>
</feature>
<feature type="region of interest" description="Disordered" evidence="1">
    <location>
        <begin position="125"/>
        <end position="165"/>
    </location>
</feature>
<evidence type="ECO:0000256" key="1">
    <source>
        <dbReference type="SAM" id="MobiDB-lite"/>
    </source>
</evidence>
<protein>
    <submittedName>
        <fullName evidence="2">Uncharacterized protein</fullName>
    </submittedName>
</protein>
<comment type="caution">
    <text evidence="2">The sequence shown here is derived from an EMBL/GenBank/DDBJ whole genome shotgun (WGS) entry which is preliminary data.</text>
</comment>
<name>X0U9Z8_9ZZZZ</name>
<reference evidence="2" key="1">
    <citation type="journal article" date="2014" name="Front. Microbiol.">
        <title>High frequency of phylogenetically diverse reductive dehalogenase-homologous genes in deep subseafloor sedimentary metagenomes.</title>
        <authorList>
            <person name="Kawai M."/>
            <person name="Futagami T."/>
            <person name="Toyoda A."/>
            <person name="Takaki Y."/>
            <person name="Nishi S."/>
            <person name="Hori S."/>
            <person name="Arai W."/>
            <person name="Tsubouchi T."/>
            <person name="Morono Y."/>
            <person name="Uchiyama I."/>
            <person name="Ito T."/>
            <person name="Fujiyama A."/>
            <person name="Inagaki F."/>
            <person name="Takami H."/>
        </authorList>
    </citation>
    <scope>NUCLEOTIDE SEQUENCE</scope>
    <source>
        <strain evidence="2">Expedition CK06-06</strain>
    </source>
</reference>